<dbReference type="AlphaFoldDB" id="A0A8J7QAV9"/>
<dbReference type="PANTHER" id="PTHR45228">
    <property type="entry name" value="CYCLIC DI-GMP PHOSPHODIESTERASE TM_0186-RELATED"/>
    <property type="match status" value="1"/>
</dbReference>
<name>A0A8J7QAV9_9BACT</name>
<accession>A0A8J7QAV9</accession>
<keyword evidence="4" id="KW-1185">Reference proteome</keyword>
<comment type="caution">
    <text evidence="3">The sequence shown here is derived from an EMBL/GenBank/DDBJ whole genome shotgun (WGS) entry which is preliminary data.</text>
</comment>
<evidence type="ECO:0000313" key="3">
    <source>
        <dbReference type="EMBL" id="MBO1317441.1"/>
    </source>
</evidence>
<protein>
    <submittedName>
        <fullName evidence="3">Response regulator</fullName>
    </submittedName>
</protein>
<dbReference type="Proteomes" id="UP000664417">
    <property type="component" value="Unassembled WGS sequence"/>
</dbReference>
<keyword evidence="1" id="KW-0597">Phosphoprotein</keyword>
<dbReference type="EMBL" id="JAFREP010000002">
    <property type="protein sequence ID" value="MBO1317441.1"/>
    <property type="molecule type" value="Genomic_DNA"/>
</dbReference>
<dbReference type="InterPro" id="IPR052020">
    <property type="entry name" value="Cyclic_di-GMP/3'3'-cGAMP_PDE"/>
</dbReference>
<evidence type="ECO:0000259" key="2">
    <source>
        <dbReference type="PROSITE" id="PS50110"/>
    </source>
</evidence>
<feature type="domain" description="Response regulatory" evidence="2">
    <location>
        <begin position="4"/>
        <end position="119"/>
    </location>
</feature>
<dbReference type="PROSITE" id="PS50110">
    <property type="entry name" value="RESPONSE_REGULATORY"/>
    <property type="match status" value="1"/>
</dbReference>
<gene>
    <name evidence="3" type="ORF">J3U88_03145</name>
</gene>
<evidence type="ECO:0000313" key="4">
    <source>
        <dbReference type="Proteomes" id="UP000664417"/>
    </source>
</evidence>
<proteinExistence type="predicted"/>
<dbReference type="Gene3D" id="1.10.3210.10">
    <property type="entry name" value="Hypothetical protein af1432"/>
    <property type="match status" value="1"/>
</dbReference>
<dbReference type="SMART" id="SM00448">
    <property type="entry name" value="REC"/>
    <property type="match status" value="1"/>
</dbReference>
<sequence>MTRKVLIVDDDANLLAGCRRQLRKFCEVHTAQGGMAGLRALETTGPFQVLVSDFRMPGMDGITFLRQAREVDDGAIHIMLSGQADMDAMIEVINSGTLFRFLTKPCRTGQLAEAIEAGFEQYRLVKSEAELLEKTLNGSIQMLVEVLSITNPIAFNRSLRLKKAAVSLGKRLNVEKLWQLEIAANLSQVGFVSVPNEIVQMGLKGGRLLAREEQMFWEYVKHGSHLVANIPRLEEVAHTIAYIEKHYNGGGYPDDSVAGDAIPLHSRILKAVSDYDMLKLRGFAKKQIESQLQEWRDRYDPKIFNLMLEVMGLSVQLQWIEKSLSAAELEKGMILKQNLKTNRGVLLVPAGVELTALMITRLRNFVANGAVNEPFLVKMEAPANE</sequence>
<dbReference type="InterPro" id="IPR011006">
    <property type="entry name" value="CheY-like_superfamily"/>
</dbReference>
<feature type="modified residue" description="4-aspartylphosphate" evidence="1">
    <location>
        <position position="53"/>
    </location>
</feature>
<dbReference type="Gene3D" id="3.40.50.2300">
    <property type="match status" value="1"/>
</dbReference>
<dbReference type="GO" id="GO:0000160">
    <property type="term" value="P:phosphorelay signal transduction system"/>
    <property type="evidence" value="ECO:0007669"/>
    <property type="project" value="InterPro"/>
</dbReference>
<organism evidence="3 4">
    <name type="scientific">Acanthopleuribacter pedis</name>
    <dbReference type="NCBI Taxonomy" id="442870"/>
    <lineage>
        <taxon>Bacteria</taxon>
        <taxon>Pseudomonadati</taxon>
        <taxon>Acidobacteriota</taxon>
        <taxon>Holophagae</taxon>
        <taxon>Acanthopleuribacterales</taxon>
        <taxon>Acanthopleuribacteraceae</taxon>
        <taxon>Acanthopleuribacter</taxon>
    </lineage>
</organism>
<dbReference type="PANTHER" id="PTHR45228:SF4">
    <property type="entry name" value="LIPOPROTEIN"/>
    <property type="match status" value="1"/>
</dbReference>
<dbReference type="RefSeq" id="WP_207856677.1">
    <property type="nucleotide sequence ID" value="NZ_JAFREP010000002.1"/>
</dbReference>
<reference evidence="3" key="1">
    <citation type="submission" date="2021-03" db="EMBL/GenBank/DDBJ databases">
        <authorList>
            <person name="Wang G."/>
        </authorList>
    </citation>
    <scope>NUCLEOTIDE SEQUENCE</scope>
    <source>
        <strain evidence="3">KCTC 12899</strain>
    </source>
</reference>
<dbReference type="Pfam" id="PF13487">
    <property type="entry name" value="HD_5"/>
    <property type="match status" value="1"/>
</dbReference>
<dbReference type="CDD" id="cd17569">
    <property type="entry name" value="REC_HupR-like"/>
    <property type="match status" value="1"/>
</dbReference>
<dbReference type="Pfam" id="PF00072">
    <property type="entry name" value="Response_reg"/>
    <property type="match status" value="1"/>
</dbReference>
<dbReference type="SUPFAM" id="SSF52172">
    <property type="entry name" value="CheY-like"/>
    <property type="match status" value="1"/>
</dbReference>
<evidence type="ECO:0000256" key="1">
    <source>
        <dbReference type="PROSITE-ProRule" id="PRU00169"/>
    </source>
</evidence>
<dbReference type="InterPro" id="IPR001789">
    <property type="entry name" value="Sig_transdc_resp-reg_receiver"/>
</dbReference>